<evidence type="ECO:0000256" key="3">
    <source>
        <dbReference type="ARBA" id="ARBA00010031"/>
    </source>
</evidence>
<gene>
    <name evidence="11" type="ORF">KVT40_005538</name>
</gene>
<evidence type="ECO:0000256" key="5">
    <source>
        <dbReference type="ARBA" id="ARBA00022622"/>
    </source>
</evidence>
<keyword evidence="7" id="KW-1015">Disulfide bond</keyword>
<organism evidence="11 12">
    <name type="scientific">Elsinoe batatas</name>
    <dbReference type="NCBI Taxonomy" id="2601811"/>
    <lineage>
        <taxon>Eukaryota</taxon>
        <taxon>Fungi</taxon>
        <taxon>Dikarya</taxon>
        <taxon>Ascomycota</taxon>
        <taxon>Pezizomycotina</taxon>
        <taxon>Dothideomycetes</taxon>
        <taxon>Dothideomycetidae</taxon>
        <taxon>Myriangiales</taxon>
        <taxon>Elsinoaceae</taxon>
        <taxon>Elsinoe</taxon>
    </lineage>
</organism>
<feature type="region of interest" description="Disordered" evidence="9">
    <location>
        <begin position="314"/>
        <end position="358"/>
    </location>
</feature>
<dbReference type="Proteomes" id="UP000809789">
    <property type="component" value="Unassembled WGS sequence"/>
</dbReference>
<evidence type="ECO:0000256" key="4">
    <source>
        <dbReference type="ARBA" id="ARBA00022525"/>
    </source>
</evidence>
<sequence length="734" mass="79599">MGKDELMHGREKTYNMVTPSAPRRALRIPVRQTQNCKRDTTSLPKRLDDVVPTCAEPCLTSYISQYWVPSACSNSTDFGCLCSRYSKSGYTVGEIALACVSSSCPQAAPAQVSQLYNICERQSGAVSATHTVLTVLVSATPSSASTTSPTSGQQSSLSKQQSASTRSSSFVTVTSSPPNTGIIPIVTSIAQPPPPTPSQISRNPQSGSALSSGQAIGVTVGAFGGIGLAVGLVFCCVCVRRRKSQKVNEKKHKKRQSLDFACAETPRFSPFQMRYGDLRGPLGGSHQQRVELGDQGQRGSNRITQWLIPGAATTARHSRSLSPASINSDRTVSQLLPDKPTTVSKGQPQYNGQSTRPFSAETQGTVFEEDRLPWSPGLQKPAPIQLNFSFGQRANQSDMSRQGMPASTSSGSIFPAFPMVPRRQSTRSSRSMNLSLKIPQRSSLEQSASREANTAKEVISPGQSSVQNYQTPMTTNPNQSLSAGSGMSYLPSYYTSKDSRTPIVPLKSPSRPQIPQQQFRSPPPQKPLPKAPIPRRQLSKASETSFESVDPNEVTPDEELDRRLNEGASPISGLRYPKIPRSANQVVPRSPTASPVKRTPPNPPHGLARSETIASKRRGQEAATDMQRRLGLAEAFSPQAPPSTQRNNRDSFLSYETPARKPMQRPTNQNAYVTPPRTSSQTYKGHRPRLSVFPNTTPTRPRGKETMQTPSPARGPRLTPTKRGDELFLAVTPA</sequence>
<comment type="caution">
    <text evidence="11">The sequence shown here is derived from an EMBL/GenBank/DDBJ whole genome shotgun (WGS) entry which is preliminary data.</text>
</comment>
<feature type="compositionally biased region" description="Polar residues" evidence="9">
    <location>
        <begin position="510"/>
        <end position="520"/>
    </location>
</feature>
<feature type="compositionally biased region" description="Polar residues" evidence="9">
    <location>
        <begin position="461"/>
        <end position="484"/>
    </location>
</feature>
<dbReference type="OrthoDB" id="3946741at2759"/>
<dbReference type="InterPro" id="IPR008427">
    <property type="entry name" value="Extracellular_membr_CFEM_dom"/>
</dbReference>
<dbReference type="EMBL" id="JAESVG020000006">
    <property type="protein sequence ID" value="KAG8626593.1"/>
    <property type="molecule type" value="Genomic_DNA"/>
</dbReference>
<evidence type="ECO:0000256" key="9">
    <source>
        <dbReference type="SAM" id="MobiDB-lite"/>
    </source>
</evidence>
<feature type="compositionally biased region" description="Low complexity" evidence="9">
    <location>
        <begin position="142"/>
        <end position="176"/>
    </location>
</feature>
<keyword evidence="5" id="KW-0472">Membrane</keyword>
<evidence type="ECO:0000313" key="11">
    <source>
        <dbReference type="EMBL" id="KAG8626593.1"/>
    </source>
</evidence>
<protein>
    <recommendedName>
        <fullName evidence="10">CFEM domain-containing protein</fullName>
    </recommendedName>
</protein>
<feature type="compositionally biased region" description="Polar residues" evidence="9">
    <location>
        <begin position="582"/>
        <end position="593"/>
    </location>
</feature>
<dbReference type="GO" id="GO:0005576">
    <property type="term" value="C:extracellular region"/>
    <property type="evidence" value="ECO:0007669"/>
    <property type="project" value="UniProtKB-SubCell"/>
</dbReference>
<keyword evidence="8" id="KW-0449">Lipoprotein</keyword>
<dbReference type="AlphaFoldDB" id="A0A8K0PGP9"/>
<feature type="compositionally biased region" description="Polar residues" evidence="9">
    <location>
        <begin position="320"/>
        <end position="334"/>
    </location>
</feature>
<reference evidence="11" key="1">
    <citation type="submission" date="2021-07" db="EMBL/GenBank/DDBJ databases">
        <title>Elsinoe batatas strain:CRI-CJ2 Genome sequencing and assembly.</title>
        <authorList>
            <person name="Huang L."/>
        </authorList>
    </citation>
    <scope>NUCLEOTIDE SEQUENCE</scope>
    <source>
        <strain evidence="11">CRI-CJ2</strain>
    </source>
</reference>
<feature type="region of interest" description="Disordered" evidence="9">
    <location>
        <begin position="397"/>
        <end position="484"/>
    </location>
</feature>
<comment type="similarity">
    <text evidence="3">Belongs to the RBT5 family.</text>
</comment>
<keyword evidence="12" id="KW-1185">Reference proteome</keyword>
<feature type="region of interest" description="Disordered" evidence="9">
    <location>
        <begin position="500"/>
        <end position="725"/>
    </location>
</feature>
<evidence type="ECO:0000256" key="8">
    <source>
        <dbReference type="ARBA" id="ARBA00023288"/>
    </source>
</evidence>
<feature type="compositionally biased region" description="Polar residues" evidence="9">
    <location>
        <begin position="397"/>
        <end position="412"/>
    </location>
</feature>
<evidence type="ECO:0000256" key="7">
    <source>
        <dbReference type="ARBA" id="ARBA00023157"/>
    </source>
</evidence>
<evidence type="ECO:0000256" key="1">
    <source>
        <dbReference type="ARBA" id="ARBA00004589"/>
    </source>
</evidence>
<dbReference type="Pfam" id="PF05730">
    <property type="entry name" value="CFEM"/>
    <property type="match status" value="1"/>
</dbReference>
<keyword evidence="5" id="KW-0325">Glycoprotein</keyword>
<keyword evidence="4" id="KW-0964">Secreted</keyword>
<feature type="compositionally biased region" description="Pro residues" evidence="9">
    <location>
        <begin position="521"/>
        <end position="532"/>
    </location>
</feature>
<feature type="compositionally biased region" description="Polar residues" evidence="9">
    <location>
        <begin position="665"/>
        <end position="683"/>
    </location>
</feature>
<evidence type="ECO:0000313" key="12">
    <source>
        <dbReference type="Proteomes" id="UP000809789"/>
    </source>
</evidence>
<dbReference type="GO" id="GO:0098552">
    <property type="term" value="C:side of membrane"/>
    <property type="evidence" value="ECO:0007669"/>
    <property type="project" value="UniProtKB-KW"/>
</dbReference>
<proteinExistence type="inferred from homology"/>
<accession>A0A8K0PGP9</accession>
<name>A0A8K0PGP9_9PEZI</name>
<feature type="compositionally biased region" description="Polar residues" evidence="9">
    <location>
        <begin position="341"/>
        <end position="358"/>
    </location>
</feature>
<feature type="compositionally biased region" description="Polar residues" evidence="9">
    <location>
        <begin position="426"/>
        <end position="452"/>
    </location>
</feature>
<evidence type="ECO:0000256" key="6">
    <source>
        <dbReference type="ARBA" id="ARBA00022729"/>
    </source>
</evidence>
<keyword evidence="6" id="KW-0732">Signal</keyword>
<evidence type="ECO:0000256" key="2">
    <source>
        <dbReference type="ARBA" id="ARBA00004613"/>
    </source>
</evidence>
<feature type="compositionally biased region" description="Polar residues" evidence="9">
    <location>
        <begin position="198"/>
        <end position="211"/>
    </location>
</feature>
<feature type="region of interest" description="Disordered" evidence="9">
    <location>
        <begin position="142"/>
        <end position="211"/>
    </location>
</feature>
<evidence type="ECO:0000259" key="10">
    <source>
        <dbReference type="Pfam" id="PF05730"/>
    </source>
</evidence>
<feature type="domain" description="CFEM" evidence="10">
    <location>
        <begin position="51"/>
        <end position="117"/>
    </location>
</feature>
<keyword evidence="5" id="KW-0336">GPI-anchor</keyword>
<comment type="subcellular location">
    <subcellularLocation>
        <location evidence="1">Membrane</location>
        <topology evidence="1">Lipid-anchor</topology>
        <topology evidence="1">GPI-anchor</topology>
    </subcellularLocation>
    <subcellularLocation>
        <location evidence="2">Secreted</location>
    </subcellularLocation>
</comment>